<dbReference type="CDD" id="cd00093">
    <property type="entry name" value="HTH_XRE"/>
    <property type="match status" value="1"/>
</dbReference>
<dbReference type="InterPro" id="IPR010982">
    <property type="entry name" value="Lambda_DNA-bd_dom_sf"/>
</dbReference>
<feature type="compositionally biased region" description="Low complexity" evidence="1">
    <location>
        <begin position="112"/>
        <end position="133"/>
    </location>
</feature>
<feature type="compositionally biased region" description="Low complexity" evidence="1">
    <location>
        <begin position="177"/>
        <end position="218"/>
    </location>
</feature>
<dbReference type="Pfam" id="PF13560">
    <property type="entry name" value="HTH_31"/>
    <property type="match status" value="1"/>
</dbReference>
<keyword evidence="3" id="KW-1185">Reference proteome</keyword>
<gene>
    <name evidence="2" type="ORF">AB0D65_19775</name>
</gene>
<organism evidence="2 3">
    <name type="scientific">Streptomyces griseoloalbus</name>
    <dbReference type="NCBI Taxonomy" id="67303"/>
    <lineage>
        <taxon>Bacteria</taxon>
        <taxon>Bacillati</taxon>
        <taxon>Actinomycetota</taxon>
        <taxon>Actinomycetes</taxon>
        <taxon>Kitasatosporales</taxon>
        <taxon>Streptomycetaceae</taxon>
        <taxon>Streptomyces</taxon>
    </lineage>
</organism>
<feature type="compositionally biased region" description="Basic and acidic residues" evidence="1">
    <location>
        <begin position="288"/>
        <end position="298"/>
    </location>
</feature>
<protein>
    <submittedName>
        <fullName evidence="2">Helix-turn-helix domain-containing protein</fullName>
    </submittedName>
</protein>
<feature type="region of interest" description="Disordered" evidence="1">
    <location>
        <begin position="285"/>
        <end position="371"/>
    </location>
</feature>
<dbReference type="InterPro" id="IPR001387">
    <property type="entry name" value="Cro/C1-type_HTH"/>
</dbReference>
<feature type="region of interest" description="Disordered" evidence="1">
    <location>
        <begin position="107"/>
        <end position="258"/>
    </location>
</feature>
<evidence type="ECO:0000313" key="3">
    <source>
        <dbReference type="Proteomes" id="UP001551582"/>
    </source>
</evidence>
<name>A0ABV3E7P3_9ACTN</name>
<accession>A0ABV3E7P3</accession>
<dbReference type="SUPFAM" id="SSF47413">
    <property type="entry name" value="lambda repressor-like DNA-binding domains"/>
    <property type="match status" value="1"/>
</dbReference>
<feature type="compositionally biased region" description="Gly residues" evidence="1">
    <location>
        <begin position="219"/>
        <end position="233"/>
    </location>
</feature>
<comment type="caution">
    <text evidence="2">The sequence shown here is derived from an EMBL/GenBank/DDBJ whole genome shotgun (WGS) entry which is preliminary data.</text>
</comment>
<feature type="compositionally biased region" description="Low complexity" evidence="1">
    <location>
        <begin position="299"/>
        <end position="360"/>
    </location>
</feature>
<proteinExistence type="predicted"/>
<dbReference type="EMBL" id="JBEZLS010000013">
    <property type="protein sequence ID" value="MEU9353175.1"/>
    <property type="molecule type" value="Genomic_DNA"/>
</dbReference>
<evidence type="ECO:0000313" key="2">
    <source>
        <dbReference type="EMBL" id="MEU9353175.1"/>
    </source>
</evidence>
<dbReference type="Proteomes" id="UP001551582">
    <property type="component" value="Unassembled WGS sequence"/>
</dbReference>
<evidence type="ECO:0000256" key="1">
    <source>
        <dbReference type="SAM" id="MobiDB-lite"/>
    </source>
</evidence>
<sequence>MGCLGCRPRVRVGTYECGVTVSAQDDVADVTEFAALLRELKERTDRSYGSLARRLNMNTSTLHRYCAGEAVPVDFAPVERFAALCGASGAERLELHRRWLRAVRARQRPRGVDGSAGAVAVSESATESDSGSGRDAGSGPGSGSDAPSGPHAGEESADGPGTAHDRALAARTGGGPATRPGPHGRTITGARPVGGAPDAPGGPVTASDGEDGPTTGPGSAEGEGAGEGAGVGGPPSAPAVRGNVVSGPLAQEARGRGPWYRRRERVAVALAAACALLATVGSLSALPDGRRSSGERDSTAAPPSAPATTGPAAPRSRTSSPAPSGSASGSGSASASAQPKGSRGPTSPGPRRSPAAPAVPGESAPAGPPPLAWSVDSQVWAHGCGHDYVIAKPPKQVPPPPAPQDAGTWAATQSAVHGGETMVELSVQGTSDTAVVLTALRVRVAGRSDPAPGNAYAMDQGCGGALTPRYFDVDLDKDRPIARAVAGNDAGAPIPAVRMPYRVSATDPEVLLVTARTEGCDCRWYLELDWSSQGRTGTVRIDDDGRPFRTSGIEGLPRYEYDTSARGWRPRAQ</sequence>
<dbReference type="RefSeq" id="WP_359982497.1">
    <property type="nucleotide sequence ID" value="NZ_JBEZLS010000013.1"/>
</dbReference>
<reference evidence="2 3" key="1">
    <citation type="submission" date="2024-06" db="EMBL/GenBank/DDBJ databases">
        <title>The Natural Products Discovery Center: Release of the First 8490 Sequenced Strains for Exploring Actinobacteria Biosynthetic Diversity.</title>
        <authorList>
            <person name="Kalkreuter E."/>
            <person name="Kautsar S.A."/>
            <person name="Yang D."/>
            <person name="Bader C.D."/>
            <person name="Teijaro C.N."/>
            <person name="Fluegel L."/>
            <person name="Davis C.M."/>
            <person name="Simpson J.R."/>
            <person name="Lauterbach L."/>
            <person name="Steele A.D."/>
            <person name="Gui C."/>
            <person name="Meng S."/>
            <person name="Li G."/>
            <person name="Viehrig K."/>
            <person name="Ye F."/>
            <person name="Su P."/>
            <person name="Kiefer A.F."/>
            <person name="Nichols A."/>
            <person name="Cepeda A.J."/>
            <person name="Yan W."/>
            <person name="Fan B."/>
            <person name="Jiang Y."/>
            <person name="Adhikari A."/>
            <person name="Zheng C.-J."/>
            <person name="Schuster L."/>
            <person name="Cowan T.M."/>
            <person name="Smanski M.J."/>
            <person name="Chevrette M.G."/>
            <person name="De Carvalho L.P.S."/>
            <person name="Shen B."/>
        </authorList>
    </citation>
    <scope>NUCLEOTIDE SEQUENCE [LARGE SCALE GENOMIC DNA]</scope>
    <source>
        <strain evidence="2 3">NPDC048274</strain>
    </source>
</reference>